<dbReference type="InterPro" id="IPR001626">
    <property type="entry name" value="ABC_TroCD"/>
</dbReference>
<keyword evidence="5 7" id="KW-0472">Membrane</keyword>
<dbReference type="InterPro" id="IPR037294">
    <property type="entry name" value="ABC_BtuC-like"/>
</dbReference>
<evidence type="ECO:0000256" key="1">
    <source>
        <dbReference type="ARBA" id="ARBA00004141"/>
    </source>
</evidence>
<protein>
    <submittedName>
        <fullName evidence="8">High-affinity zinc uptake system membrane protein ZnuB</fullName>
    </submittedName>
</protein>
<comment type="subcellular location">
    <subcellularLocation>
        <location evidence="6">Cell membrane</location>
        <topology evidence="6">Multi-pass membrane protein</topology>
    </subcellularLocation>
    <subcellularLocation>
        <location evidence="1">Membrane</location>
        <topology evidence="1">Multi-pass membrane protein</topology>
    </subcellularLocation>
</comment>
<keyword evidence="3 6" id="KW-0812">Transmembrane</keyword>
<organism evidence="8">
    <name type="scientific">candidate division TA06 bacterium ADurb.Bin417</name>
    <dbReference type="NCBI Taxonomy" id="1852828"/>
    <lineage>
        <taxon>Bacteria</taxon>
        <taxon>Bacteria division TA06</taxon>
    </lineage>
</organism>
<feature type="transmembrane region" description="Helical" evidence="7">
    <location>
        <begin position="120"/>
        <end position="150"/>
    </location>
</feature>
<dbReference type="AlphaFoldDB" id="A0A1V5MER8"/>
<dbReference type="Gene3D" id="1.10.3470.10">
    <property type="entry name" value="ABC transporter involved in vitamin B12 uptake, BtuC"/>
    <property type="match status" value="1"/>
</dbReference>
<feature type="transmembrane region" description="Helical" evidence="7">
    <location>
        <begin position="62"/>
        <end position="79"/>
    </location>
</feature>
<feature type="transmembrane region" description="Helical" evidence="7">
    <location>
        <begin position="38"/>
        <end position="57"/>
    </location>
</feature>
<feature type="transmembrane region" description="Helical" evidence="7">
    <location>
        <begin position="244"/>
        <end position="261"/>
    </location>
</feature>
<dbReference type="SUPFAM" id="SSF81345">
    <property type="entry name" value="ABC transporter involved in vitamin B12 uptake, BtuC"/>
    <property type="match status" value="1"/>
</dbReference>
<evidence type="ECO:0000256" key="5">
    <source>
        <dbReference type="ARBA" id="ARBA00023136"/>
    </source>
</evidence>
<evidence type="ECO:0000313" key="8">
    <source>
        <dbReference type="EMBL" id="OPZ91686.1"/>
    </source>
</evidence>
<proteinExistence type="inferred from homology"/>
<comment type="similarity">
    <text evidence="2 6">Belongs to the ABC-3 integral membrane protein family.</text>
</comment>
<evidence type="ECO:0000256" key="3">
    <source>
        <dbReference type="ARBA" id="ARBA00022692"/>
    </source>
</evidence>
<feature type="transmembrane region" description="Helical" evidence="7">
    <location>
        <begin position="91"/>
        <end position="108"/>
    </location>
</feature>
<comment type="caution">
    <text evidence="8">The sequence shown here is derived from an EMBL/GenBank/DDBJ whole genome shotgun (WGS) entry which is preliminary data.</text>
</comment>
<dbReference type="PANTHER" id="PTHR30477">
    <property type="entry name" value="ABC-TRANSPORTER METAL-BINDING PROTEIN"/>
    <property type="match status" value="1"/>
</dbReference>
<evidence type="ECO:0000256" key="7">
    <source>
        <dbReference type="SAM" id="Phobius"/>
    </source>
</evidence>
<keyword evidence="4 7" id="KW-1133">Transmembrane helix</keyword>
<evidence type="ECO:0000256" key="6">
    <source>
        <dbReference type="RuleBase" id="RU003943"/>
    </source>
</evidence>
<dbReference type="GO" id="GO:0010043">
    <property type="term" value="P:response to zinc ion"/>
    <property type="evidence" value="ECO:0007669"/>
    <property type="project" value="TreeGrafter"/>
</dbReference>
<gene>
    <name evidence="8" type="primary">znuB</name>
    <name evidence="8" type="ORF">BWY73_01029</name>
</gene>
<name>A0A1V5MER8_UNCT6</name>
<dbReference type="Proteomes" id="UP000485484">
    <property type="component" value="Unassembled WGS sequence"/>
</dbReference>
<accession>A0A1V5MER8</accession>
<reference evidence="8" key="1">
    <citation type="submission" date="2017-02" db="EMBL/GenBank/DDBJ databases">
        <title>Delving into the versatile metabolic prowess of the omnipresent phylum Bacteroidetes.</title>
        <authorList>
            <person name="Nobu M.K."/>
            <person name="Mei R."/>
            <person name="Narihiro T."/>
            <person name="Kuroda K."/>
            <person name="Liu W.-T."/>
        </authorList>
    </citation>
    <scope>NUCLEOTIDE SEQUENCE</scope>
    <source>
        <strain evidence="8">ADurb.Bin417</strain>
    </source>
</reference>
<feature type="transmembrane region" description="Helical" evidence="7">
    <location>
        <begin position="175"/>
        <end position="203"/>
    </location>
</feature>
<evidence type="ECO:0000256" key="4">
    <source>
        <dbReference type="ARBA" id="ARBA00022989"/>
    </source>
</evidence>
<sequence>MGEMLSLLFMQRALAAGLLVSLLCGLLSVFVILKRLSFIGVGLSHSAFAGVALGFLLGLDPGWTAVVYSVLVALLIGWIKQRGAVPEDTAIGIFFAANMALGVLLIGLSRRYNLDLFGYLFGNILAITAADLRMIAIAGAAAALVLALFFKEFLFGAFDEETAAVMGVPTAAMNYLLLATMALVTVLAIKVVGIVLVSALLVIPGAIGRRLAANYRGMALISVLAGALASVGGLLLAYRLDLPAGAAIVLLATLFFGLSLLKR</sequence>
<dbReference type="GO" id="GO:0055085">
    <property type="term" value="P:transmembrane transport"/>
    <property type="evidence" value="ECO:0007669"/>
    <property type="project" value="InterPro"/>
</dbReference>
<dbReference type="GO" id="GO:0043190">
    <property type="term" value="C:ATP-binding cassette (ABC) transporter complex"/>
    <property type="evidence" value="ECO:0007669"/>
    <property type="project" value="InterPro"/>
</dbReference>
<keyword evidence="6" id="KW-0813">Transport</keyword>
<evidence type="ECO:0000256" key="2">
    <source>
        <dbReference type="ARBA" id="ARBA00008034"/>
    </source>
</evidence>
<dbReference type="EMBL" id="MWAK01000156">
    <property type="protein sequence ID" value="OPZ91686.1"/>
    <property type="molecule type" value="Genomic_DNA"/>
</dbReference>
<feature type="transmembrane region" description="Helical" evidence="7">
    <location>
        <begin position="215"/>
        <end position="238"/>
    </location>
</feature>
<dbReference type="PANTHER" id="PTHR30477:SF0">
    <property type="entry name" value="METAL TRANSPORT SYSTEM MEMBRANE PROTEIN TM_0125-RELATED"/>
    <property type="match status" value="1"/>
</dbReference>
<dbReference type="Pfam" id="PF00950">
    <property type="entry name" value="ABC-3"/>
    <property type="match status" value="1"/>
</dbReference>